<accession>A0ABM9YPJ2</accession>
<reference evidence="1 2" key="1">
    <citation type="submission" date="2009-07" db="EMBL/GenBank/DDBJ databases">
        <authorList>
            <person name="Madupu R."/>
            <person name="Durkin A.S."/>
            <person name="Torralba M."/>
            <person name="Methe B."/>
            <person name="Sutton G.G."/>
            <person name="Strausberg R.L."/>
            <person name="Nelson K.E."/>
        </authorList>
    </citation>
    <scope>NUCLEOTIDE SEQUENCE [LARGE SCALE GENOMIC DNA]</scope>
    <source>
        <strain evidence="1 2">SK82</strain>
    </source>
</reference>
<comment type="caution">
    <text evidence="1">The sequence shown here is derived from an EMBL/GenBank/DDBJ whole genome shotgun (WGS) entry which is preliminary data.</text>
</comment>
<dbReference type="EMBL" id="ACVR01000029">
    <property type="protein sequence ID" value="EET82905.1"/>
    <property type="molecule type" value="Genomic_DNA"/>
</dbReference>
<organism evidence="1 2">
    <name type="scientific">Acinetobacter radioresistens SK82</name>
    <dbReference type="NCBI Taxonomy" id="596318"/>
    <lineage>
        <taxon>Bacteria</taxon>
        <taxon>Pseudomonadati</taxon>
        <taxon>Pseudomonadota</taxon>
        <taxon>Gammaproteobacteria</taxon>
        <taxon>Moraxellales</taxon>
        <taxon>Moraxellaceae</taxon>
        <taxon>Acinetobacter</taxon>
    </lineage>
</organism>
<name>A0ABM9YPJ2_ACIRA</name>
<dbReference type="Proteomes" id="UP000018419">
    <property type="component" value="Unassembled WGS sequence"/>
</dbReference>
<evidence type="ECO:0000313" key="1">
    <source>
        <dbReference type="EMBL" id="EET82905.1"/>
    </source>
</evidence>
<gene>
    <name evidence="1" type="ORF">ACIRA0001_1699</name>
</gene>
<evidence type="ECO:0000313" key="2">
    <source>
        <dbReference type="Proteomes" id="UP000018419"/>
    </source>
</evidence>
<proteinExistence type="predicted"/>
<keyword evidence="2" id="KW-1185">Reference proteome</keyword>
<protein>
    <submittedName>
        <fullName evidence="1">Uncharacterized protein</fullName>
    </submittedName>
</protein>
<sequence length="39" mass="4520">MLKLSLKSCFSAFLLTAFGYNNLKRFFIAEHRPCLVLLI</sequence>